<accession>A0A6G2BCD9</accession>
<reference evidence="2 3" key="1">
    <citation type="submission" date="2019-11" db="EMBL/GenBank/DDBJ databases">
        <authorList>
            <person name="Yuan L."/>
        </authorList>
    </citation>
    <scope>NUCLEOTIDE SEQUENCE [LARGE SCALE GENOMIC DNA]</scope>
    <source>
        <strain evidence="2 3">TRM43335</strain>
    </source>
</reference>
<protein>
    <submittedName>
        <fullName evidence="2">Uncharacterized protein</fullName>
    </submittedName>
</protein>
<keyword evidence="3" id="KW-1185">Reference proteome</keyword>
<evidence type="ECO:0000256" key="1">
    <source>
        <dbReference type="SAM" id="MobiDB-lite"/>
    </source>
</evidence>
<sequence>MRQSDPFEQDPVTVGLRFAEIVTGTTISDEPPAPESPLGRLEAFAEEHGSAALTPEHVRAAQEGRPLPPPA</sequence>
<gene>
    <name evidence="2" type="ORF">F0L17_11505</name>
</gene>
<proteinExistence type="predicted"/>
<organism evidence="2 3">
    <name type="scientific">Streptomyces taklimakanensis</name>
    <dbReference type="NCBI Taxonomy" id="2569853"/>
    <lineage>
        <taxon>Bacteria</taxon>
        <taxon>Bacillati</taxon>
        <taxon>Actinomycetota</taxon>
        <taxon>Actinomycetes</taxon>
        <taxon>Kitasatosporales</taxon>
        <taxon>Streptomycetaceae</taxon>
        <taxon>Streptomyces</taxon>
    </lineage>
</organism>
<evidence type="ECO:0000313" key="3">
    <source>
        <dbReference type="Proteomes" id="UP000473014"/>
    </source>
</evidence>
<dbReference type="AlphaFoldDB" id="A0A6G2BCD9"/>
<dbReference type="EMBL" id="WIXO01000001">
    <property type="protein sequence ID" value="MTE19739.1"/>
    <property type="molecule type" value="Genomic_DNA"/>
</dbReference>
<name>A0A6G2BCD9_9ACTN</name>
<comment type="caution">
    <text evidence="2">The sequence shown here is derived from an EMBL/GenBank/DDBJ whole genome shotgun (WGS) entry which is preliminary data.</text>
</comment>
<dbReference type="Proteomes" id="UP000473014">
    <property type="component" value="Unassembled WGS sequence"/>
</dbReference>
<dbReference type="OrthoDB" id="4247058at2"/>
<feature type="region of interest" description="Disordered" evidence="1">
    <location>
        <begin position="48"/>
        <end position="71"/>
    </location>
</feature>
<evidence type="ECO:0000313" key="2">
    <source>
        <dbReference type="EMBL" id="MTE19739.1"/>
    </source>
</evidence>